<protein>
    <submittedName>
        <fullName evidence="1">Uncharacterized protein</fullName>
    </submittedName>
</protein>
<evidence type="ECO:0000313" key="2">
    <source>
        <dbReference type="Proteomes" id="UP000664073"/>
    </source>
</evidence>
<organism evidence="1 2">
    <name type="scientific">Acetobacter garciniae</name>
    <dbReference type="NCBI Taxonomy" id="2817435"/>
    <lineage>
        <taxon>Bacteria</taxon>
        <taxon>Pseudomonadati</taxon>
        <taxon>Pseudomonadota</taxon>
        <taxon>Alphaproteobacteria</taxon>
        <taxon>Acetobacterales</taxon>
        <taxon>Acetobacteraceae</taxon>
        <taxon>Acetobacter</taxon>
    </lineage>
</organism>
<dbReference type="EMBL" id="JAFVMH010000016">
    <property type="protein sequence ID" value="MBO1326724.1"/>
    <property type="molecule type" value="Genomic_DNA"/>
</dbReference>
<keyword evidence="2" id="KW-1185">Reference proteome</keyword>
<sequence>MRESSIIEIDGTFLGAAILEADYKRSRFYAAHESVRPLHQHIFDNIDELKRVATVGFRRRAKS</sequence>
<dbReference type="AlphaFoldDB" id="A0A939KRC3"/>
<comment type="caution">
    <text evidence="1">The sequence shown here is derived from an EMBL/GenBank/DDBJ whole genome shotgun (WGS) entry which is preliminary data.</text>
</comment>
<accession>A0A939KRC3</accession>
<evidence type="ECO:0000313" key="1">
    <source>
        <dbReference type="EMBL" id="MBO1326724.1"/>
    </source>
</evidence>
<dbReference type="Proteomes" id="UP000664073">
    <property type="component" value="Unassembled WGS sequence"/>
</dbReference>
<gene>
    <name evidence="1" type="ORF">J2D77_16390</name>
</gene>
<proteinExistence type="predicted"/>
<name>A0A939KRC3_9PROT</name>
<reference evidence="1" key="1">
    <citation type="submission" date="2021-03" db="EMBL/GenBank/DDBJ databases">
        <title>The complete genome sequence of Acetobacter sp. TBRC 12339.</title>
        <authorList>
            <person name="Charoenyingcharoen P."/>
            <person name="Yukphan P."/>
        </authorList>
    </citation>
    <scope>NUCLEOTIDE SEQUENCE</scope>
    <source>
        <strain evidence="1">TBRC 12339</strain>
    </source>
</reference>
<dbReference type="RefSeq" id="WP_207847548.1">
    <property type="nucleotide sequence ID" value="NZ_JAFVMH010000016.1"/>
</dbReference>